<evidence type="ECO:0000313" key="1">
    <source>
        <dbReference type="EMBL" id="AEW75423.1"/>
    </source>
</evidence>
<protein>
    <submittedName>
        <fullName evidence="1">Uncharacterized protein</fullName>
    </submittedName>
</protein>
<organism evidence="1 2">
    <name type="scientific">Enterobacter ludwigii</name>
    <dbReference type="NCBI Taxonomy" id="299767"/>
    <lineage>
        <taxon>Bacteria</taxon>
        <taxon>Pseudomonadati</taxon>
        <taxon>Pseudomonadota</taxon>
        <taxon>Gammaproteobacteria</taxon>
        <taxon>Enterobacterales</taxon>
        <taxon>Enterobacteriaceae</taxon>
        <taxon>Enterobacter</taxon>
        <taxon>Enterobacter cloacae complex</taxon>
    </lineage>
</organism>
<sequence>MTAIASDVGFLKGECIHQHCLDFMIFHGFLII</sequence>
<dbReference type="Proteomes" id="UP000007838">
    <property type="component" value="Chromosome"/>
</dbReference>
<name>G8LGE7_9ENTR</name>
<evidence type="ECO:0000313" key="2">
    <source>
        <dbReference type="Proteomes" id="UP000007838"/>
    </source>
</evidence>
<dbReference type="AlphaFoldDB" id="G8LGE7"/>
<gene>
    <name evidence="1" type="ORF">EcWSU1_03995</name>
</gene>
<dbReference type="HOGENOM" id="CLU_3389240_0_0_6"/>
<reference evidence="1 2" key="1">
    <citation type="journal article" date="2011" name="Stand. Genomic Sci.">
        <title>Complete genome of the onion pathogen Enterobacter cloacae EcWSU1.</title>
        <authorList>
            <person name="Humann J.L."/>
            <person name="Wildung M."/>
            <person name="Cheng C.H."/>
            <person name="Lee T."/>
            <person name="Stewart J.E."/>
            <person name="Drew J.C."/>
            <person name="Triplett E.W."/>
            <person name="Main D."/>
            <person name="Schroeder B.K."/>
        </authorList>
    </citation>
    <scope>NUCLEOTIDE SEQUENCE [LARGE SCALE GENOMIC DNA]</scope>
    <source>
        <strain evidence="1 2">EcWSU1</strain>
    </source>
</reference>
<dbReference type="EMBL" id="CP002886">
    <property type="protein sequence ID" value="AEW75423.1"/>
    <property type="molecule type" value="Genomic_DNA"/>
</dbReference>
<dbReference type="KEGG" id="eec:EcWSU1_03995"/>
<proteinExistence type="predicted"/>
<accession>G8LGE7</accession>